<evidence type="ECO:0000313" key="3">
    <source>
        <dbReference type="Proteomes" id="UP000054851"/>
    </source>
</evidence>
<dbReference type="PANTHER" id="PTHR40688">
    <property type="match status" value="1"/>
</dbReference>
<dbReference type="AlphaFoldDB" id="A0A158APH2"/>
<evidence type="ECO:0000259" key="1">
    <source>
        <dbReference type="Pfam" id="PF01402"/>
    </source>
</evidence>
<organism evidence="2 3">
    <name type="scientific">Caballeronia hypogeia</name>
    <dbReference type="NCBI Taxonomy" id="1777140"/>
    <lineage>
        <taxon>Bacteria</taxon>
        <taxon>Pseudomonadati</taxon>
        <taxon>Pseudomonadota</taxon>
        <taxon>Betaproteobacteria</taxon>
        <taxon>Burkholderiales</taxon>
        <taxon>Burkholderiaceae</taxon>
        <taxon>Caballeronia</taxon>
    </lineage>
</organism>
<dbReference type="OrthoDB" id="5298181at2"/>
<reference evidence="2" key="1">
    <citation type="submission" date="2016-01" db="EMBL/GenBank/DDBJ databases">
        <authorList>
            <person name="Peeters C."/>
        </authorList>
    </citation>
    <scope>NUCLEOTIDE SEQUENCE</scope>
    <source>
        <strain evidence="2">LMG 29322</strain>
    </source>
</reference>
<accession>A0A158APH2</accession>
<comment type="caution">
    <text evidence="2">The sequence shown here is derived from an EMBL/GenBank/DDBJ whole genome shotgun (WGS) entry which is preliminary data.</text>
</comment>
<protein>
    <recommendedName>
        <fullName evidence="1">Ribbon-helix-helix protein CopG domain-containing protein</fullName>
    </recommendedName>
</protein>
<keyword evidence="3" id="KW-1185">Reference proteome</keyword>
<dbReference type="GO" id="GO:0006355">
    <property type="term" value="P:regulation of DNA-templated transcription"/>
    <property type="evidence" value="ECO:0007669"/>
    <property type="project" value="InterPro"/>
</dbReference>
<dbReference type="CDD" id="cd22233">
    <property type="entry name" value="RHH_CopAso-like"/>
    <property type="match status" value="1"/>
</dbReference>
<gene>
    <name evidence="2" type="ORF">AWB79_02637</name>
</gene>
<name>A0A158APH2_9BURK</name>
<dbReference type="STRING" id="1777140.AWB79_02637"/>
<dbReference type="SUPFAM" id="SSF47598">
    <property type="entry name" value="Ribbon-helix-helix"/>
    <property type="match status" value="1"/>
</dbReference>
<sequence length="89" mass="10084">MVAETRTLTAQVPVELAQEVDALSERLERPRQWIIKKALVQFLTREAEKRRLIQEGLDDVTEGRLISMDEARAWADSLGADNELPVPKA</sequence>
<dbReference type="Proteomes" id="UP000054851">
    <property type="component" value="Unassembled WGS sequence"/>
</dbReference>
<dbReference type="InterPro" id="IPR010985">
    <property type="entry name" value="Ribbon_hlx_hlx"/>
</dbReference>
<dbReference type="InterPro" id="IPR002145">
    <property type="entry name" value="CopG"/>
</dbReference>
<dbReference type="EMBL" id="FCOA02000007">
    <property type="protein sequence ID" value="SAK59645.1"/>
    <property type="molecule type" value="Genomic_DNA"/>
</dbReference>
<dbReference type="PANTHER" id="PTHR40688:SF2">
    <property type="entry name" value="RIBBON-HELIX-HELIX PROTEIN COPG DOMAIN-CONTAINING PROTEIN"/>
    <property type="match status" value="1"/>
</dbReference>
<feature type="domain" description="Ribbon-helix-helix protein CopG" evidence="1">
    <location>
        <begin position="7"/>
        <end position="46"/>
    </location>
</feature>
<evidence type="ECO:0000313" key="2">
    <source>
        <dbReference type="EMBL" id="SAK59645.1"/>
    </source>
</evidence>
<dbReference type="Pfam" id="PF01402">
    <property type="entry name" value="RHH_1"/>
    <property type="match status" value="1"/>
</dbReference>
<dbReference type="RefSeq" id="WP_061167873.1">
    <property type="nucleotide sequence ID" value="NZ_FCOA02000007.1"/>
</dbReference>
<dbReference type="InterPro" id="IPR052991">
    <property type="entry name" value="Non-func_TypeII_TA_Antitoxin"/>
</dbReference>
<proteinExistence type="predicted"/>